<proteinExistence type="predicted"/>
<evidence type="ECO:0000313" key="1">
    <source>
        <dbReference type="EMBL" id="KAA8593825.1"/>
    </source>
</evidence>
<protein>
    <submittedName>
        <fullName evidence="1">Uncharacterized protein</fullName>
    </submittedName>
</protein>
<accession>A0A5J5DKC3</accession>
<gene>
    <name evidence="1" type="ORF">FQN60_004659</name>
</gene>
<keyword evidence="2" id="KW-1185">Reference proteome</keyword>
<reference evidence="1 2" key="1">
    <citation type="submission" date="2019-08" db="EMBL/GenBank/DDBJ databases">
        <title>A chromosome-level genome assembly, high-density linkage maps, and genome scans reveal the genomic architecture of hybrid incompatibilities underlying speciation via character displacement in darters (Percidae: Etheostominae).</title>
        <authorList>
            <person name="Moran R.L."/>
            <person name="Catchen J.M."/>
            <person name="Fuller R.C."/>
        </authorList>
    </citation>
    <scope>NUCLEOTIDE SEQUENCE [LARGE SCALE GENOMIC DNA]</scope>
    <source>
        <strain evidence="1">EspeVRDwgs_2016</strain>
        <tissue evidence="1">Muscle</tissue>
    </source>
</reference>
<feature type="non-terminal residue" evidence="1">
    <location>
        <position position="86"/>
    </location>
</feature>
<dbReference type="AlphaFoldDB" id="A0A5J5DKC3"/>
<sequence length="86" mass="9517">MGLAQPQLGFKPGNKNTYTLRILKRISMDGSFYPWVRLWHLAVRLEGNFTVCTVYLLVCDPVCPSPLGLSGELARVANVPLGRGQD</sequence>
<dbReference type="Proteomes" id="UP000327493">
    <property type="component" value="Chromosome 3"/>
</dbReference>
<name>A0A5J5DKC3_9PERO</name>
<organism evidence="1 2">
    <name type="scientific">Etheostoma spectabile</name>
    <name type="common">orangethroat darter</name>
    <dbReference type="NCBI Taxonomy" id="54343"/>
    <lineage>
        <taxon>Eukaryota</taxon>
        <taxon>Metazoa</taxon>
        <taxon>Chordata</taxon>
        <taxon>Craniata</taxon>
        <taxon>Vertebrata</taxon>
        <taxon>Euteleostomi</taxon>
        <taxon>Actinopterygii</taxon>
        <taxon>Neopterygii</taxon>
        <taxon>Teleostei</taxon>
        <taxon>Neoteleostei</taxon>
        <taxon>Acanthomorphata</taxon>
        <taxon>Eupercaria</taxon>
        <taxon>Perciformes</taxon>
        <taxon>Percoidei</taxon>
        <taxon>Percidae</taxon>
        <taxon>Etheostomatinae</taxon>
        <taxon>Etheostoma</taxon>
    </lineage>
</organism>
<evidence type="ECO:0000313" key="2">
    <source>
        <dbReference type="Proteomes" id="UP000327493"/>
    </source>
</evidence>
<comment type="caution">
    <text evidence="1">The sequence shown here is derived from an EMBL/GenBank/DDBJ whole genome shotgun (WGS) entry which is preliminary data.</text>
</comment>
<dbReference type="EMBL" id="VOFY01000003">
    <property type="protein sequence ID" value="KAA8593825.1"/>
    <property type="molecule type" value="Genomic_DNA"/>
</dbReference>